<sequence length="485" mass="56530">MDNIIRFPATYNKDVPQEYLGNPYIEALPDMLDIKSYFEATLFLPSFDKTYRHEPAHIRNVKIVEVYKYLVPNQHYYDLYRTLWRMMFTTYTDRNSFNTEAVREQYSKLLLRQKMNLVWKGTTGESLLITAPSGFGKTMMVKRVLHSLTQVIDHEEYEGRKFKQPQVLWIYLKIPSNAARKSLCHLFLKEVDKCVGTTYSTDTPTSTQIGAYENLFKTIIETYKLGMLVIDEMQNLSVSKSGGDDEFLNFFSELSEQWSMALVLVGTPNIIPILEKTFTATRRLTSGGDKHFSRYAKDDTVWKGLVTTLWSYQYITSPSTIYDDKREIIDHKFFDEIYKLTQGIPFIFSFLFIHAQMIAIESNEEKLSIKQWRKAYNESSQLIKAAIEDIRHNKGKNYPDLMNAAQYQSSPEKTEMITNIKKVFEGNSLTPSVDKILRKEINKFEDKYVLNEKEQSLINTIKHQKLFIDDASNGDFIEGECEVKK</sequence>
<dbReference type="InterPro" id="IPR027417">
    <property type="entry name" value="P-loop_NTPase"/>
</dbReference>
<reference evidence="2 3" key="1">
    <citation type="submission" date="2015-03" db="EMBL/GenBank/DDBJ databases">
        <title>Genome sequence of Pseudoalteromonas aurantia.</title>
        <authorList>
            <person name="Xie B.-B."/>
            <person name="Rong J.-C."/>
            <person name="Qin Q.-L."/>
            <person name="Zhang Y.-Z."/>
        </authorList>
    </citation>
    <scope>NUCLEOTIDE SEQUENCE [LARGE SCALE GENOMIC DNA]</scope>
    <source>
        <strain evidence="2 3">208</strain>
    </source>
</reference>
<evidence type="ECO:0000259" key="1">
    <source>
        <dbReference type="Pfam" id="PF13401"/>
    </source>
</evidence>
<dbReference type="Pfam" id="PF13401">
    <property type="entry name" value="AAA_22"/>
    <property type="match status" value="1"/>
</dbReference>
<feature type="domain" description="ORC1/DEAH AAA+ ATPase" evidence="1">
    <location>
        <begin position="124"/>
        <end position="273"/>
    </location>
</feature>
<evidence type="ECO:0000313" key="2">
    <source>
        <dbReference type="EMBL" id="MBE0369659.1"/>
    </source>
</evidence>
<keyword evidence="3" id="KW-1185">Reference proteome</keyword>
<gene>
    <name evidence="2" type="ORF">PAUR_a4208</name>
</gene>
<organism evidence="2 3">
    <name type="scientific">Pseudoalteromonas aurantia 208</name>
    <dbReference type="NCBI Taxonomy" id="1314867"/>
    <lineage>
        <taxon>Bacteria</taxon>
        <taxon>Pseudomonadati</taxon>
        <taxon>Pseudomonadota</taxon>
        <taxon>Gammaproteobacteria</taxon>
        <taxon>Alteromonadales</taxon>
        <taxon>Pseudoalteromonadaceae</taxon>
        <taxon>Pseudoalteromonas</taxon>
    </lineage>
</organism>
<comment type="caution">
    <text evidence="2">The sequence shown here is derived from an EMBL/GenBank/DDBJ whole genome shotgun (WGS) entry which is preliminary data.</text>
</comment>
<dbReference type="EMBL" id="AQGV01000013">
    <property type="protein sequence ID" value="MBE0369659.1"/>
    <property type="molecule type" value="Genomic_DNA"/>
</dbReference>
<evidence type="ECO:0000313" key="3">
    <source>
        <dbReference type="Proteomes" id="UP000615755"/>
    </source>
</evidence>
<proteinExistence type="predicted"/>
<name>A0ABR9EF91_9GAMM</name>
<accession>A0ABR9EF91</accession>
<protein>
    <recommendedName>
        <fullName evidence="1">ORC1/DEAH AAA+ ATPase domain-containing protein</fullName>
    </recommendedName>
</protein>
<dbReference type="Gene3D" id="3.40.50.300">
    <property type="entry name" value="P-loop containing nucleotide triphosphate hydrolases"/>
    <property type="match status" value="1"/>
</dbReference>
<dbReference type="Proteomes" id="UP000615755">
    <property type="component" value="Unassembled WGS sequence"/>
</dbReference>
<dbReference type="InterPro" id="IPR049945">
    <property type="entry name" value="AAA_22"/>
</dbReference>
<dbReference type="RefSeq" id="WP_192508869.1">
    <property type="nucleotide sequence ID" value="NZ_AQGV01000013.1"/>
</dbReference>
<dbReference type="SUPFAM" id="SSF52540">
    <property type="entry name" value="P-loop containing nucleoside triphosphate hydrolases"/>
    <property type="match status" value="1"/>
</dbReference>